<comment type="caution">
    <text evidence="2">The sequence shown here is derived from an EMBL/GenBank/DDBJ whole genome shotgun (WGS) entry which is preliminary data.</text>
</comment>
<keyword evidence="3" id="KW-1185">Reference proteome</keyword>
<evidence type="ECO:0000313" key="3">
    <source>
        <dbReference type="Proteomes" id="UP001642540"/>
    </source>
</evidence>
<proteinExistence type="predicted"/>
<organism evidence="2 3">
    <name type="scientific">Orchesella dallaii</name>
    <dbReference type="NCBI Taxonomy" id="48710"/>
    <lineage>
        <taxon>Eukaryota</taxon>
        <taxon>Metazoa</taxon>
        <taxon>Ecdysozoa</taxon>
        <taxon>Arthropoda</taxon>
        <taxon>Hexapoda</taxon>
        <taxon>Collembola</taxon>
        <taxon>Entomobryomorpha</taxon>
        <taxon>Entomobryoidea</taxon>
        <taxon>Orchesellidae</taxon>
        <taxon>Orchesellinae</taxon>
        <taxon>Orchesella</taxon>
    </lineage>
</organism>
<keyword evidence="1" id="KW-0812">Transmembrane</keyword>
<dbReference type="Proteomes" id="UP001642540">
    <property type="component" value="Unassembled WGS sequence"/>
</dbReference>
<dbReference type="EMBL" id="CAXLJM020000002">
    <property type="protein sequence ID" value="CAL8068853.1"/>
    <property type="molecule type" value="Genomic_DNA"/>
</dbReference>
<feature type="transmembrane region" description="Helical" evidence="1">
    <location>
        <begin position="36"/>
        <end position="58"/>
    </location>
</feature>
<name>A0ABP1PIT9_9HEXA</name>
<protein>
    <submittedName>
        <fullName evidence="2">Uncharacterized protein</fullName>
    </submittedName>
</protein>
<reference evidence="2 3" key="1">
    <citation type="submission" date="2024-08" db="EMBL/GenBank/DDBJ databases">
        <authorList>
            <person name="Cucini C."/>
            <person name="Frati F."/>
        </authorList>
    </citation>
    <scope>NUCLEOTIDE SEQUENCE [LARGE SCALE GENOMIC DNA]</scope>
</reference>
<gene>
    <name evidence="2" type="ORF">ODALV1_LOCUS494</name>
</gene>
<keyword evidence="1" id="KW-0472">Membrane</keyword>
<accession>A0ABP1PIT9</accession>
<keyword evidence="1" id="KW-1133">Transmembrane helix</keyword>
<evidence type="ECO:0000256" key="1">
    <source>
        <dbReference type="SAM" id="Phobius"/>
    </source>
</evidence>
<evidence type="ECO:0000313" key="2">
    <source>
        <dbReference type="EMBL" id="CAL8068853.1"/>
    </source>
</evidence>
<sequence>MQIRRAVLKIDNASSECCCTPDAEHILKGSREFKRMVVGILYGLIIFELIAAILKSIAPHPDG</sequence>